<dbReference type="CDD" id="cd13440">
    <property type="entry name" value="CamS_repeat_2"/>
    <property type="match status" value="1"/>
</dbReference>
<dbReference type="PIRSF" id="PIRSF012509">
    <property type="entry name" value="CamS"/>
    <property type="match status" value="1"/>
</dbReference>
<organism evidence="2 3">
    <name type="scientific">Lentibacillus kimchii</name>
    <dbReference type="NCBI Taxonomy" id="1542911"/>
    <lineage>
        <taxon>Bacteria</taxon>
        <taxon>Bacillati</taxon>
        <taxon>Bacillota</taxon>
        <taxon>Bacilli</taxon>
        <taxon>Bacillales</taxon>
        <taxon>Bacillaceae</taxon>
        <taxon>Lentibacillus</taxon>
    </lineage>
</organism>
<dbReference type="Gene3D" id="3.10.570.10">
    <property type="entry name" value="sex pheromone staph- cam373 precursor domain"/>
    <property type="match status" value="1"/>
</dbReference>
<feature type="chain" id="PRO_5046990493" evidence="1">
    <location>
        <begin position="23"/>
        <end position="408"/>
    </location>
</feature>
<dbReference type="Proteomes" id="UP001596620">
    <property type="component" value="Unassembled WGS sequence"/>
</dbReference>
<proteinExistence type="predicted"/>
<reference evidence="3" key="1">
    <citation type="journal article" date="2019" name="Int. J. Syst. Evol. Microbiol.">
        <title>The Global Catalogue of Microorganisms (GCM) 10K type strain sequencing project: providing services to taxonomists for standard genome sequencing and annotation.</title>
        <authorList>
            <consortium name="The Broad Institute Genomics Platform"/>
            <consortium name="The Broad Institute Genome Sequencing Center for Infectious Disease"/>
            <person name="Wu L."/>
            <person name="Ma J."/>
        </authorList>
    </citation>
    <scope>NUCLEOTIDE SEQUENCE [LARGE SCALE GENOMIC DNA]</scope>
    <source>
        <strain evidence="3">JCM 30234</strain>
    </source>
</reference>
<evidence type="ECO:0000313" key="2">
    <source>
        <dbReference type="EMBL" id="MFC7745946.1"/>
    </source>
</evidence>
<dbReference type="RefSeq" id="WP_382357423.1">
    <property type="nucleotide sequence ID" value="NZ_JBHTGR010000002.1"/>
</dbReference>
<protein>
    <submittedName>
        <fullName evidence="2">CamS family sex pheromone protein</fullName>
    </submittedName>
</protein>
<dbReference type="PROSITE" id="PS51257">
    <property type="entry name" value="PROKAR_LIPOPROTEIN"/>
    <property type="match status" value="1"/>
</dbReference>
<name>A0ABW2US61_9BACI</name>
<dbReference type="CDD" id="cd13441">
    <property type="entry name" value="CamS_repeat_1"/>
    <property type="match status" value="1"/>
</dbReference>
<comment type="caution">
    <text evidence="2">The sequence shown here is derived from an EMBL/GenBank/DDBJ whole genome shotgun (WGS) entry which is preliminary data.</text>
</comment>
<dbReference type="EMBL" id="JBHTGR010000002">
    <property type="protein sequence ID" value="MFC7745946.1"/>
    <property type="molecule type" value="Genomic_DNA"/>
</dbReference>
<keyword evidence="3" id="KW-1185">Reference proteome</keyword>
<feature type="signal peptide" evidence="1">
    <location>
        <begin position="1"/>
        <end position="22"/>
    </location>
</feature>
<keyword evidence="1" id="KW-0732">Signal</keyword>
<evidence type="ECO:0000256" key="1">
    <source>
        <dbReference type="SAM" id="SignalP"/>
    </source>
</evidence>
<accession>A0ABW2US61</accession>
<evidence type="ECO:0000313" key="3">
    <source>
        <dbReference type="Proteomes" id="UP001596620"/>
    </source>
</evidence>
<dbReference type="Pfam" id="PF07537">
    <property type="entry name" value="CamS"/>
    <property type="match status" value="1"/>
</dbReference>
<gene>
    <name evidence="2" type="ORF">ACFQU8_01640</name>
</gene>
<dbReference type="InterPro" id="IPR011426">
    <property type="entry name" value="CamS"/>
</dbReference>
<sequence>MLKKLTMSLAVAILLLTSCAPSINNEDEVVKDEDKSEQETSIVSNKLSDEDYRTLLPYRPSASRGVITGQMGNRLDIDEAETGLRRLSKDYFDPDEYLFEEGQYLDSDMLYRWLESYPTDDELSELKNQLEKQVKDNKIKKKEMEKRLAKRKQALNPPLDEENATIDDHEQNPKYVSHILEQDFLKRHDDDKVELSGVSIGIALKSVYRFEVEGNPGKVEISKSKMLDKGKEIAKTVLKRVRNIDALSDIPIMIALYREEDENAPVPGNFVAKTSVKSGEASISDWENLNEENVLFPSDRGEEKNYDTQQLVKNFGSRIEEYFPNYVGVIGDGFYIGDDLQELTLEIPIEFHGKEEVVGFTQYVSKLADEMFEDYYDLNINIKSDEKMESVISRDAGDSEKQVHVFDT</sequence>